<organism evidence="1 2">
    <name type="scientific">Algibacter lectus</name>
    <dbReference type="NCBI Taxonomy" id="221126"/>
    <lineage>
        <taxon>Bacteria</taxon>
        <taxon>Pseudomonadati</taxon>
        <taxon>Bacteroidota</taxon>
        <taxon>Flavobacteriia</taxon>
        <taxon>Flavobacteriales</taxon>
        <taxon>Flavobacteriaceae</taxon>
        <taxon>Algibacter</taxon>
    </lineage>
</organism>
<sequence>MKKNIKQGGVENLPLLYQLSEVEEIGGGEPIQPVVSRRPNRVIKMEVYESVKTPTGGAPKPVTKSFNFFK</sequence>
<evidence type="ECO:0000313" key="2">
    <source>
        <dbReference type="Proteomes" id="UP000029643"/>
    </source>
</evidence>
<name>A0A090X5D2_9FLAO</name>
<dbReference type="EMBL" id="BBNU01000006">
    <property type="protein sequence ID" value="GAL79327.1"/>
    <property type="molecule type" value="Genomic_DNA"/>
</dbReference>
<dbReference type="STRING" id="221126.SAMN04489722_106181"/>
<dbReference type="AlphaFoldDB" id="A0A090X5D2"/>
<comment type="caution">
    <text evidence="1">The sequence shown here is derived from an EMBL/GenBank/DDBJ whole genome shotgun (WGS) entry which is preliminary data.</text>
</comment>
<dbReference type="Proteomes" id="UP000029643">
    <property type="component" value="Unassembled WGS sequence"/>
</dbReference>
<protein>
    <submittedName>
        <fullName evidence="1">Uncharacterized protein</fullName>
    </submittedName>
</protein>
<accession>A0A090X5D2</accession>
<evidence type="ECO:0000313" key="1">
    <source>
        <dbReference type="EMBL" id="GAL79327.1"/>
    </source>
</evidence>
<gene>
    <name evidence="1" type="ORF">JCM19274_1835</name>
</gene>
<dbReference type="RefSeq" id="WP_042497192.1">
    <property type="nucleotide sequence ID" value="NZ_BBNU01000006.1"/>
</dbReference>
<proteinExistence type="predicted"/>
<reference evidence="1" key="1">
    <citation type="journal article" date="2014" name="Genome Announc.">
        <title>Draft Genome Sequences of Marine Flavobacterium Algibacter lectus Strains SS8 and NR4.</title>
        <authorList>
            <person name="Takatani N."/>
            <person name="Nakanishi M."/>
            <person name="Meirelles P."/>
            <person name="Mino S."/>
            <person name="Suda W."/>
            <person name="Oshima K."/>
            <person name="Hattori M."/>
            <person name="Ohkuma M."/>
            <person name="Hosokawa M."/>
            <person name="Miyashita K."/>
            <person name="Thompson F.L."/>
            <person name="Niwa A."/>
            <person name="Sawabe T."/>
            <person name="Sawabe T."/>
        </authorList>
    </citation>
    <scope>NUCLEOTIDE SEQUENCE [LARGE SCALE GENOMIC DNA]</scope>
    <source>
        <strain evidence="1">JCM 19274</strain>
    </source>
</reference>